<dbReference type="Gene3D" id="3.60.21.10">
    <property type="match status" value="1"/>
</dbReference>
<proteinExistence type="inferred from homology"/>
<gene>
    <name evidence="5" type="ORF">PFISCL1PPCAC_26172</name>
</gene>
<dbReference type="PRINTS" id="PR00114">
    <property type="entry name" value="STPHPHTASE"/>
</dbReference>
<protein>
    <recommendedName>
        <fullName evidence="1">Serine/threonine-protein phosphatase</fullName>
        <ecNumber evidence="1">3.1.3.16</ecNumber>
    </recommendedName>
</protein>
<dbReference type="EC" id="3.1.3.16" evidence="1"/>
<dbReference type="PANTHER" id="PTHR11668">
    <property type="entry name" value="SERINE/THREONINE PROTEIN PHOSPHATASE"/>
    <property type="match status" value="1"/>
</dbReference>
<feature type="region of interest" description="Disordered" evidence="2">
    <location>
        <begin position="1"/>
        <end position="133"/>
    </location>
</feature>
<dbReference type="GO" id="GO:0005737">
    <property type="term" value="C:cytoplasm"/>
    <property type="evidence" value="ECO:0007669"/>
    <property type="project" value="TreeGrafter"/>
</dbReference>
<accession>A0AAV5WW92</accession>
<dbReference type="InterPro" id="IPR029052">
    <property type="entry name" value="Metallo-depent_PP-like"/>
</dbReference>
<sequence length="496" mass="55605">GRPASLPMAPTEKTSEDKKVPDDRKVPEEKKVSAGRKAPEDKKTSDAKKVSEGRKKQEPKLIHLNIPEDKKVPDGKKVPEDKKTSEEKKISDEVFKTVTDDKKVPDKKRKREIKLTPLKPKSPSSNVELPPLGVKVSLPRGGLARETLGGLTISRENLSKESLSKESFSRETMTVDNDKTLGDELTKTVGDGPTMEIDAVDMEGKSVEKTETTSNMSEIPEYSARDNSAKVVPAHDPRTAGVRAKLRRVIKSIMKAKYGGNHYAFGFNDIVKTIKMVKSVLEKEPVVAQCKAPVVIVGDLHGQYTDLLRIFASFDKDGVPGCFQCRYVFLGDYVDRGKQSVEVVMLLFWLKIIHPKQYMMLRGNHEYRAINKTYGFHSELKARFKPIQAEMLFELFNDAFMHLPVVCIVAGNILCMHGGISSKMKSRDDLFKIKKPTRESKEDPIACDLLWADPMVNLKGEQKNHVRGVSVYFGEDQLDETLKNLGCKLVVRGHQV</sequence>
<feature type="non-terminal residue" evidence="5">
    <location>
        <position position="1"/>
    </location>
</feature>
<dbReference type="AlphaFoldDB" id="A0AAV5WW92"/>
<keyword evidence="3" id="KW-0812">Transmembrane</keyword>
<dbReference type="PANTHER" id="PTHR11668:SF491">
    <property type="entry name" value="SERINE_THREONINE-PROTEIN PHOSPHATASE"/>
    <property type="match status" value="1"/>
</dbReference>
<evidence type="ECO:0000259" key="4">
    <source>
        <dbReference type="PROSITE" id="PS00125"/>
    </source>
</evidence>
<feature type="domain" description="Serine/threonine specific protein phosphatases" evidence="4">
    <location>
        <begin position="361"/>
        <end position="366"/>
    </location>
</feature>
<comment type="caution">
    <text evidence="5">The sequence shown here is derived from an EMBL/GenBank/DDBJ whole genome shotgun (WGS) entry which is preliminary data.</text>
</comment>
<dbReference type="SMART" id="SM00156">
    <property type="entry name" value="PP2Ac"/>
    <property type="match status" value="1"/>
</dbReference>
<reference evidence="5" key="1">
    <citation type="submission" date="2023-10" db="EMBL/GenBank/DDBJ databases">
        <title>Genome assembly of Pristionchus species.</title>
        <authorList>
            <person name="Yoshida K."/>
            <person name="Sommer R.J."/>
        </authorList>
    </citation>
    <scope>NUCLEOTIDE SEQUENCE</scope>
    <source>
        <strain evidence="5">RS5133</strain>
    </source>
</reference>
<dbReference type="GO" id="GO:0004722">
    <property type="term" value="F:protein serine/threonine phosphatase activity"/>
    <property type="evidence" value="ECO:0007669"/>
    <property type="project" value="UniProtKB-EC"/>
</dbReference>
<dbReference type="GO" id="GO:0005634">
    <property type="term" value="C:nucleus"/>
    <property type="evidence" value="ECO:0007669"/>
    <property type="project" value="TreeGrafter"/>
</dbReference>
<organism evidence="5 6">
    <name type="scientific">Pristionchus fissidentatus</name>
    <dbReference type="NCBI Taxonomy" id="1538716"/>
    <lineage>
        <taxon>Eukaryota</taxon>
        <taxon>Metazoa</taxon>
        <taxon>Ecdysozoa</taxon>
        <taxon>Nematoda</taxon>
        <taxon>Chromadorea</taxon>
        <taxon>Rhabditida</taxon>
        <taxon>Rhabditina</taxon>
        <taxon>Diplogasteromorpha</taxon>
        <taxon>Diplogasteroidea</taxon>
        <taxon>Neodiplogasteridae</taxon>
        <taxon>Pristionchus</taxon>
    </lineage>
</organism>
<dbReference type="CDD" id="cd00144">
    <property type="entry name" value="MPP_PPP_family"/>
    <property type="match status" value="1"/>
</dbReference>
<evidence type="ECO:0000256" key="1">
    <source>
        <dbReference type="RuleBase" id="RU004273"/>
    </source>
</evidence>
<comment type="similarity">
    <text evidence="1">Belongs to the PPP phosphatase family.</text>
</comment>
<feature type="transmembrane region" description="Helical" evidence="3">
    <location>
        <begin position="399"/>
        <end position="420"/>
    </location>
</feature>
<keyword evidence="6" id="KW-1185">Reference proteome</keyword>
<dbReference type="InterPro" id="IPR006186">
    <property type="entry name" value="Ser/Thr-sp_prot-phosphatase"/>
</dbReference>
<dbReference type="Proteomes" id="UP001432322">
    <property type="component" value="Unassembled WGS sequence"/>
</dbReference>
<name>A0AAV5WW92_9BILA</name>
<keyword evidence="1" id="KW-0378">Hydrolase</keyword>
<dbReference type="PROSITE" id="PS00125">
    <property type="entry name" value="SER_THR_PHOSPHATASE"/>
    <property type="match status" value="1"/>
</dbReference>
<dbReference type="InterPro" id="IPR004843">
    <property type="entry name" value="Calcineurin-like_PHP"/>
</dbReference>
<feature type="non-terminal residue" evidence="5">
    <location>
        <position position="496"/>
    </location>
</feature>
<dbReference type="Pfam" id="PF00149">
    <property type="entry name" value="Metallophos"/>
    <property type="match status" value="1"/>
</dbReference>
<evidence type="ECO:0000256" key="3">
    <source>
        <dbReference type="SAM" id="Phobius"/>
    </source>
</evidence>
<dbReference type="EMBL" id="BTSY01000006">
    <property type="protein sequence ID" value="GMT34875.1"/>
    <property type="molecule type" value="Genomic_DNA"/>
</dbReference>
<evidence type="ECO:0000313" key="6">
    <source>
        <dbReference type="Proteomes" id="UP001432322"/>
    </source>
</evidence>
<feature type="compositionally biased region" description="Basic and acidic residues" evidence="2">
    <location>
        <begin position="13"/>
        <end position="104"/>
    </location>
</feature>
<evidence type="ECO:0000256" key="2">
    <source>
        <dbReference type="SAM" id="MobiDB-lite"/>
    </source>
</evidence>
<evidence type="ECO:0000313" key="5">
    <source>
        <dbReference type="EMBL" id="GMT34875.1"/>
    </source>
</evidence>
<dbReference type="SUPFAM" id="SSF56300">
    <property type="entry name" value="Metallo-dependent phosphatases"/>
    <property type="match status" value="1"/>
</dbReference>
<dbReference type="InterPro" id="IPR050341">
    <property type="entry name" value="PP1_catalytic_subunit"/>
</dbReference>
<keyword evidence="3" id="KW-1133">Transmembrane helix</keyword>
<comment type="catalytic activity">
    <reaction evidence="1">
        <text>O-phospho-L-threonyl-[protein] + H2O = L-threonyl-[protein] + phosphate</text>
        <dbReference type="Rhea" id="RHEA:47004"/>
        <dbReference type="Rhea" id="RHEA-COMP:11060"/>
        <dbReference type="Rhea" id="RHEA-COMP:11605"/>
        <dbReference type="ChEBI" id="CHEBI:15377"/>
        <dbReference type="ChEBI" id="CHEBI:30013"/>
        <dbReference type="ChEBI" id="CHEBI:43474"/>
        <dbReference type="ChEBI" id="CHEBI:61977"/>
        <dbReference type="EC" id="3.1.3.16"/>
    </reaction>
</comment>
<keyword evidence="3" id="KW-0472">Membrane</keyword>